<dbReference type="GeneID" id="51112471"/>
<keyword evidence="1" id="KW-1133">Transmembrane helix</keyword>
<dbReference type="EMBL" id="VJWE01000015">
    <property type="protein sequence ID" value="TWG35855.1"/>
    <property type="molecule type" value="Genomic_DNA"/>
</dbReference>
<feature type="transmembrane region" description="Helical" evidence="1">
    <location>
        <begin position="20"/>
        <end position="43"/>
    </location>
</feature>
<dbReference type="PANTHER" id="PTHR15887:SF1">
    <property type="entry name" value="TRANSMEMBRANE PROTEIN 69"/>
    <property type="match status" value="1"/>
</dbReference>
<dbReference type="InterPro" id="IPR021836">
    <property type="entry name" value="DUF3429"/>
</dbReference>
<dbReference type="Pfam" id="PF11911">
    <property type="entry name" value="DUF3429"/>
    <property type="match status" value="1"/>
</dbReference>
<sequence>MSMHIHTPTQPLPPPSSAPIPPAVAWLGYGGLLPFLALAAVGLWAPSTPWWSEALLAYGAVILSFVGALHWGFAMAQSGLSAPERTRCFVWSVVPSLMAWPATLLPAAAGAVLLVAGFAAHLVQDHRLAARTLLPTWYLPLRWRLTVTACTCLALGAWAASR</sequence>
<accession>A0A561XI99</accession>
<comment type="caution">
    <text evidence="2">The sequence shown here is derived from an EMBL/GenBank/DDBJ whole genome shotgun (WGS) entry which is preliminary data.</text>
</comment>
<protein>
    <submittedName>
        <fullName evidence="2">Uncharacterized protein DUF3429</fullName>
    </submittedName>
</protein>
<evidence type="ECO:0000313" key="2">
    <source>
        <dbReference type="EMBL" id="TWG35855.1"/>
    </source>
</evidence>
<feature type="transmembrane region" description="Helical" evidence="1">
    <location>
        <begin position="141"/>
        <end position="160"/>
    </location>
</feature>
<gene>
    <name evidence="2" type="ORF">ATF69_3422</name>
</gene>
<evidence type="ECO:0000256" key="1">
    <source>
        <dbReference type="SAM" id="Phobius"/>
    </source>
</evidence>
<keyword evidence="1" id="KW-0472">Membrane</keyword>
<dbReference type="PANTHER" id="PTHR15887">
    <property type="entry name" value="TRANSMEMBRANE PROTEIN 69"/>
    <property type="match status" value="1"/>
</dbReference>
<feature type="transmembrane region" description="Helical" evidence="1">
    <location>
        <begin position="97"/>
        <end position="120"/>
    </location>
</feature>
<organism evidence="2 3">
    <name type="scientific">Acidovorax delafieldii</name>
    <name type="common">Pseudomonas delafieldii</name>
    <dbReference type="NCBI Taxonomy" id="47920"/>
    <lineage>
        <taxon>Bacteria</taxon>
        <taxon>Pseudomonadati</taxon>
        <taxon>Pseudomonadota</taxon>
        <taxon>Betaproteobacteria</taxon>
        <taxon>Burkholderiales</taxon>
        <taxon>Comamonadaceae</taxon>
        <taxon>Acidovorax</taxon>
    </lineage>
</organism>
<proteinExistence type="predicted"/>
<dbReference type="Proteomes" id="UP000321485">
    <property type="component" value="Unassembled WGS sequence"/>
</dbReference>
<feature type="transmembrane region" description="Helical" evidence="1">
    <location>
        <begin position="55"/>
        <end position="77"/>
    </location>
</feature>
<dbReference type="AlphaFoldDB" id="A0A561XI99"/>
<name>A0A561XI99_ACIDE</name>
<keyword evidence="1" id="KW-0812">Transmembrane</keyword>
<dbReference type="RefSeq" id="WP_208758742.1">
    <property type="nucleotide sequence ID" value="NZ_VJWE01000015.1"/>
</dbReference>
<evidence type="ECO:0000313" key="3">
    <source>
        <dbReference type="Proteomes" id="UP000321485"/>
    </source>
</evidence>
<reference evidence="2 3" key="1">
    <citation type="journal article" date="2015" name="Stand. Genomic Sci.">
        <title>Genomic Encyclopedia of Bacterial and Archaeal Type Strains, Phase III: the genomes of soil and plant-associated and newly described type strains.</title>
        <authorList>
            <person name="Whitman W.B."/>
            <person name="Woyke T."/>
            <person name="Klenk H.P."/>
            <person name="Zhou Y."/>
            <person name="Lilburn T.G."/>
            <person name="Beck B.J."/>
            <person name="De Vos P."/>
            <person name="Vandamme P."/>
            <person name="Eisen J.A."/>
            <person name="Garrity G."/>
            <person name="Hugenholtz P."/>
            <person name="Kyrpides N.C."/>
        </authorList>
    </citation>
    <scope>NUCLEOTIDE SEQUENCE [LARGE SCALE GENOMIC DNA]</scope>
    <source>
        <strain evidence="2 3">DSM 64</strain>
    </source>
</reference>